<dbReference type="RefSeq" id="WP_104077413.1">
    <property type="nucleotide sequence ID" value="NZ_CP062169.1"/>
</dbReference>
<proteinExistence type="predicted"/>
<dbReference type="Proteomes" id="UP000243096">
    <property type="component" value="Unassembled WGS sequence"/>
</dbReference>
<reference evidence="1 2" key="1">
    <citation type="submission" date="2018-01" db="EMBL/GenBank/DDBJ databases">
        <title>Genomic Encyclopedia of Type Strains, Phase III (KMG-III): the genomes of soil and plant-associated and newly described type strains.</title>
        <authorList>
            <person name="Whitman W."/>
        </authorList>
    </citation>
    <scope>NUCLEOTIDE SEQUENCE [LARGE SCALE GENOMIC DNA]</scope>
    <source>
        <strain evidence="1 2">HKI456</strain>
    </source>
</reference>
<dbReference type="AlphaFoldDB" id="A0A2P5KAK1"/>
<name>A0A2P5KAK1_9BURK</name>
<protein>
    <submittedName>
        <fullName evidence="1">Uncharacterized protein</fullName>
    </submittedName>
</protein>
<evidence type="ECO:0000313" key="2">
    <source>
        <dbReference type="Proteomes" id="UP000243096"/>
    </source>
</evidence>
<accession>A0A2P5KAK1</accession>
<keyword evidence="2" id="KW-1185">Reference proteome</keyword>
<dbReference type="OrthoDB" id="9010131at2"/>
<organism evidence="1 2">
    <name type="scientific">Mycetohabitans endofungorum</name>
    <dbReference type="NCBI Taxonomy" id="417203"/>
    <lineage>
        <taxon>Bacteria</taxon>
        <taxon>Pseudomonadati</taxon>
        <taxon>Pseudomonadota</taxon>
        <taxon>Betaproteobacteria</taxon>
        <taxon>Burkholderiales</taxon>
        <taxon>Burkholderiaceae</taxon>
        <taxon>Mycetohabitans</taxon>
    </lineage>
</organism>
<dbReference type="EMBL" id="PRDW01000006">
    <property type="protein sequence ID" value="PPB83748.1"/>
    <property type="molecule type" value="Genomic_DNA"/>
</dbReference>
<comment type="caution">
    <text evidence="1">The sequence shown here is derived from an EMBL/GenBank/DDBJ whole genome shotgun (WGS) entry which is preliminary data.</text>
</comment>
<sequence length="77" mass="8783">MEICRSYKGYTILPSAKPLGNGLYAANLDLEGQQHGTRAHVEHFEALDYFFEAEQATAYALRWGKLWIDTQHRLKAA</sequence>
<gene>
    <name evidence="1" type="ORF">B0O95_106139</name>
</gene>
<evidence type="ECO:0000313" key="1">
    <source>
        <dbReference type="EMBL" id="PPB83748.1"/>
    </source>
</evidence>